<dbReference type="EMBL" id="GBXM01019568">
    <property type="protein sequence ID" value="JAH89009.1"/>
    <property type="molecule type" value="Transcribed_RNA"/>
</dbReference>
<organism evidence="1">
    <name type="scientific">Anguilla anguilla</name>
    <name type="common">European freshwater eel</name>
    <name type="synonym">Muraena anguilla</name>
    <dbReference type="NCBI Taxonomy" id="7936"/>
    <lineage>
        <taxon>Eukaryota</taxon>
        <taxon>Metazoa</taxon>
        <taxon>Chordata</taxon>
        <taxon>Craniata</taxon>
        <taxon>Vertebrata</taxon>
        <taxon>Euteleostomi</taxon>
        <taxon>Actinopterygii</taxon>
        <taxon>Neopterygii</taxon>
        <taxon>Teleostei</taxon>
        <taxon>Anguilliformes</taxon>
        <taxon>Anguillidae</taxon>
        <taxon>Anguilla</taxon>
    </lineage>
</organism>
<accession>A0A0E9WF45</accession>
<reference evidence="1" key="2">
    <citation type="journal article" date="2015" name="Fish Shellfish Immunol.">
        <title>Early steps in the European eel (Anguilla anguilla)-Vibrio vulnificus interaction in the gills: Role of the RtxA13 toxin.</title>
        <authorList>
            <person name="Callol A."/>
            <person name="Pajuelo D."/>
            <person name="Ebbesson L."/>
            <person name="Teles M."/>
            <person name="MacKenzie S."/>
            <person name="Amaro C."/>
        </authorList>
    </citation>
    <scope>NUCLEOTIDE SEQUENCE</scope>
</reference>
<reference evidence="1" key="1">
    <citation type="submission" date="2014-11" db="EMBL/GenBank/DDBJ databases">
        <authorList>
            <person name="Amaro Gonzalez C."/>
        </authorList>
    </citation>
    <scope>NUCLEOTIDE SEQUENCE</scope>
</reference>
<proteinExistence type="predicted"/>
<name>A0A0E9WF45_ANGAN</name>
<protein>
    <submittedName>
        <fullName evidence="1">Uncharacterized protein</fullName>
    </submittedName>
</protein>
<evidence type="ECO:0000313" key="1">
    <source>
        <dbReference type="EMBL" id="JAH89009.1"/>
    </source>
</evidence>
<sequence length="43" mass="4972">MRWKFSCSTKGLSSILSKLSTWTPQSTCFCDILHQVQKCKMEC</sequence>
<dbReference type="AlphaFoldDB" id="A0A0E9WF45"/>